<feature type="transmembrane region" description="Helical" evidence="9">
    <location>
        <begin position="272"/>
        <end position="294"/>
    </location>
</feature>
<dbReference type="GO" id="GO:0015820">
    <property type="term" value="P:L-leucine transport"/>
    <property type="evidence" value="ECO:0007669"/>
    <property type="project" value="TreeGrafter"/>
</dbReference>
<keyword evidence="7 9" id="KW-1133">Transmembrane helix</keyword>
<reference evidence="10" key="1">
    <citation type="submission" date="2017-05" db="EMBL/GenBank/DDBJ databases">
        <authorList>
            <person name="Varghese N."/>
            <person name="Submissions S."/>
        </authorList>
    </citation>
    <scope>NUCLEOTIDE SEQUENCE</scope>
    <source>
        <strain evidence="10">DSM 45262</strain>
    </source>
</reference>
<evidence type="ECO:0000256" key="6">
    <source>
        <dbReference type="ARBA" id="ARBA00022970"/>
    </source>
</evidence>
<feature type="transmembrane region" description="Helical" evidence="9">
    <location>
        <begin position="227"/>
        <end position="252"/>
    </location>
</feature>
<feature type="transmembrane region" description="Helical" evidence="9">
    <location>
        <begin position="75"/>
        <end position="97"/>
    </location>
</feature>
<dbReference type="GO" id="GO:0005304">
    <property type="term" value="F:L-valine transmembrane transporter activity"/>
    <property type="evidence" value="ECO:0007669"/>
    <property type="project" value="TreeGrafter"/>
</dbReference>
<feature type="transmembrane region" description="Helical" evidence="9">
    <location>
        <begin position="374"/>
        <end position="396"/>
    </location>
</feature>
<evidence type="ECO:0000256" key="4">
    <source>
        <dbReference type="ARBA" id="ARBA00022475"/>
    </source>
</evidence>
<comment type="similarity">
    <text evidence="2 9">Belongs to the branched chain amino acid transporter family.</text>
</comment>
<dbReference type="GO" id="GO:0015818">
    <property type="term" value="P:isoleucine transport"/>
    <property type="evidence" value="ECO:0007669"/>
    <property type="project" value="TreeGrafter"/>
</dbReference>
<dbReference type="RefSeq" id="WP_102991728.1">
    <property type="nucleotide sequence ID" value="NZ_FXTU01000001.1"/>
</dbReference>
<evidence type="ECO:0000256" key="2">
    <source>
        <dbReference type="ARBA" id="ARBA00008540"/>
    </source>
</evidence>
<feature type="transmembrane region" description="Helical" evidence="9">
    <location>
        <begin position="315"/>
        <end position="332"/>
    </location>
</feature>
<dbReference type="PANTHER" id="PTHR30588:SF0">
    <property type="entry name" value="BRANCHED-CHAIN AMINO ACID PERMEASE BRNQ"/>
    <property type="match status" value="1"/>
</dbReference>
<dbReference type="GO" id="GO:0015190">
    <property type="term" value="F:L-leucine transmembrane transporter activity"/>
    <property type="evidence" value="ECO:0007669"/>
    <property type="project" value="TreeGrafter"/>
</dbReference>
<comment type="function">
    <text evidence="9">Component of the transport system for branched-chain amino acids.</text>
</comment>
<evidence type="ECO:0000313" key="11">
    <source>
        <dbReference type="Proteomes" id="UP001157946"/>
    </source>
</evidence>
<evidence type="ECO:0000256" key="5">
    <source>
        <dbReference type="ARBA" id="ARBA00022692"/>
    </source>
</evidence>
<keyword evidence="5 9" id="KW-0812">Transmembrane</keyword>
<keyword evidence="11" id="KW-1185">Reference proteome</keyword>
<feature type="transmembrane region" description="Helical" evidence="9">
    <location>
        <begin position="196"/>
        <end position="215"/>
    </location>
</feature>
<keyword evidence="4" id="KW-1003">Cell membrane</keyword>
<evidence type="ECO:0000256" key="8">
    <source>
        <dbReference type="ARBA" id="ARBA00023136"/>
    </source>
</evidence>
<comment type="subcellular location">
    <subcellularLocation>
        <location evidence="1 9">Cell membrane</location>
        <topology evidence="1 9">Multi-pass membrane protein</topology>
    </subcellularLocation>
</comment>
<dbReference type="Pfam" id="PF05525">
    <property type="entry name" value="Branch_AA_trans"/>
    <property type="match status" value="1"/>
</dbReference>
<organism evidence="10 11">
    <name type="scientific">Laceyella tengchongensis</name>
    <dbReference type="NCBI Taxonomy" id="574699"/>
    <lineage>
        <taxon>Bacteria</taxon>
        <taxon>Bacillati</taxon>
        <taxon>Bacillota</taxon>
        <taxon>Bacilli</taxon>
        <taxon>Bacillales</taxon>
        <taxon>Thermoactinomycetaceae</taxon>
        <taxon>Laceyella</taxon>
    </lineage>
</organism>
<keyword evidence="3 9" id="KW-0813">Transport</keyword>
<dbReference type="EMBL" id="FXTU01000001">
    <property type="protein sequence ID" value="SMP02521.1"/>
    <property type="molecule type" value="Genomic_DNA"/>
</dbReference>
<evidence type="ECO:0000256" key="3">
    <source>
        <dbReference type="ARBA" id="ARBA00022448"/>
    </source>
</evidence>
<feature type="transmembrane region" description="Helical" evidence="9">
    <location>
        <begin position="117"/>
        <end position="140"/>
    </location>
</feature>
<feature type="transmembrane region" description="Helical" evidence="9">
    <location>
        <begin position="416"/>
        <end position="434"/>
    </location>
</feature>
<keyword evidence="6 9" id="KW-0029">Amino-acid transport</keyword>
<dbReference type="AlphaFoldDB" id="A0AA45WJ80"/>
<evidence type="ECO:0000256" key="9">
    <source>
        <dbReference type="RuleBase" id="RU362122"/>
    </source>
</evidence>
<sequence>MERLTKKECLWVSLMVFSLFFGAGNLIFPPFLGQTAGTQLWPALGGFIVSAVGLPILGVVAVAKSGGLQSLAKRVHPVFAVVFTLLVYLSIGPLLGIPRNGGLAFEMGISPYLPSAWLESGMALFIYSLVYFAVAFWLCLSPAKLSDRLGKLLTPLLLLLLGVIFACSLVNPLGSFGSPVGGYVTGPFFKGFLEGYMTMDTIAALNFGIVIVMALKQKGVKGEKALITYAIYAGVFAGVLLAGIYVLLGYLGASGASLAAGASNGADTLTHVVLHLFGTPGIVLLGLVFTLACLSTSVGLITSCSQYFSSLTPHISYKGWVAILSSVSMLFANLGLDGILAVSVPILSAVYPMAITLIALALTDRWIHGRRMVYVGAMVCAGVVSVVDACVQADLFNGHLVGWLSLLPLYEEGLGWTVPALVGAAIGLALAVMVESRAVRRTQINQPS</sequence>
<name>A0AA45WJ80_9BACL</name>
<proteinExistence type="inferred from homology"/>
<dbReference type="InterPro" id="IPR004685">
    <property type="entry name" value="Brnchd-chn_aa_trnsp_Livcs"/>
</dbReference>
<evidence type="ECO:0000256" key="7">
    <source>
        <dbReference type="ARBA" id="ARBA00022989"/>
    </source>
</evidence>
<feature type="transmembrane region" description="Helical" evidence="9">
    <location>
        <begin position="338"/>
        <end position="362"/>
    </location>
</feature>
<dbReference type="NCBIfam" id="TIGR00796">
    <property type="entry name" value="livcs"/>
    <property type="match status" value="1"/>
</dbReference>
<keyword evidence="8 9" id="KW-0472">Membrane</keyword>
<feature type="transmembrane region" description="Helical" evidence="9">
    <location>
        <begin position="40"/>
        <end position="63"/>
    </location>
</feature>
<comment type="caution">
    <text evidence="10">The sequence shown here is derived from an EMBL/GenBank/DDBJ whole genome shotgun (WGS) entry which is preliminary data.</text>
</comment>
<dbReference type="Proteomes" id="UP001157946">
    <property type="component" value="Unassembled WGS sequence"/>
</dbReference>
<feature type="transmembrane region" description="Helical" evidence="9">
    <location>
        <begin position="152"/>
        <end position="176"/>
    </location>
</feature>
<dbReference type="GO" id="GO:0005886">
    <property type="term" value="C:plasma membrane"/>
    <property type="evidence" value="ECO:0007669"/>
    <property type="project" value="UniProtKB-SubCell"/>
</dbReference>
<evidence type="ECO:0000256" key="1">
    <source>
        <dbReference type="ARBA" id="ARBA00004651"/>
    </source>
</evidence>
<protein>
    <recommendedName>
        <fullName evidence="9">Branched-chain amino acid transport system carrier protein</fullName>
    </recommendedName>
</protein>
<dbReference type="PANTHER" id="PTHR30588">
    <property type="entry name" value="BRANCHED-CHAIN AMINO ACID TRANSPORT SYSTEM 2 CARRIER PROTEIN"/>
    <property type="match status" value="1"/>
</dbReference>
<feature type="transmembrane region" description="Helical" evidence="9">
    <location>
        <begin position="9"/>
        <end position="28"/>
    </location>
</feature>
<dbReference type="GO" id="GO:0015188">
    <property type="term" value="F:L-isoleucine transmembrane transporter activity"/>
    <property type="evidence" value="ECO:0007669"/>
    <property type="project" value="TreeGrafter"/>
</dbReference>
<gene>
    <name evidence="10" type="ORF">SAMN06265361_101351</name>
</gene>
<accession>A0AA45WJ80</accession>
<evidence type="ECO:0000313" key="10">
    <source>
        <dbReference type="EMBL" id="SMP02521.1"/>
    </source>
</evidence>